<dbReference type="InterPro" id="IPR036396">
    <property type="entry name" value="Cyt_P450_sf"/>
</dbReference>
<comment type="caution">
    <text evidence="8">The sequence shown here is derived from an EMBL/GenBank/DDBJ whole genome shotgun (WGS) entry which is preliminary data.</text>
</comment>
<dbReference type="SUPFAM" id="SSF48264">
    <property type="entry name" value="Cytochrome P450"/>
    <property type="match status" value="1"/>
</dbReference>
<evidence type="ECO:0000256" key="5">
    <source>
        <dbReference type="PIRSR" id="PIRSR602401-1"/>
    </source>
</evidence>
<feature type="transmembrane region" description="Helical" evidence="7">
    <location>
        <begin position="12"/>
        <end position="33"/>
    </location>
</feature>
<keyword evidence="4 5" id="KW-0408">Iron</keyword>
<organism evidence="8 9">
    <name type="scientific">Phytophthora fragariae</name>
    <dbReference type="NCBI Taxonomy" id="53985"/>
    <lineage>
        <taxon>Eukaryota</taxon>
        <taxon>Sar</taxon>
        <taxon>Stramenopiles</taxon>
        <taxon>Oomycota</taxon>
        <taxon>Peronosporomycetes</taxon>
        <taxon>Peronosporales</taxon>
        <taxon>Peronosporaceae</taxon>
        <taxon>Phytophthora</taxon>
    </lineage>
</organism>
<keyword evidence="7" id="KW-1133">Transmembrane helix</keyword>
<dbReference type="PROSITE" id="PS00086">
    <property type="entry name" value="CYTOCHROME_P450"/>
    <property type="match status" value="1"/>
</dbReference>
<evidence type="ECO:0000256" key="2">
    <source>
        <dbReference type="ARBA" id="ARBA00022723"/>
    </source>
</evidence>
<protein>
    <recommendedName>
        <fullName evidence="10">Cytochrome P450</fullName>
    </recommendedName>
</protein>
<keyword evidence="7" id="KW-0472">Membrane</keyword>
<proteinExistence type="inferred from homology"/>
<reference evidence="8 9" key="1">
    <citation type="submission" date="2018-09" db="EMBL/GenBank/DDBJ databases">
        <title>Genomic investigation of the strawberry pathogen Phytophthora fragariae indicates pathogenicity is determined by transcriptional variation in three key races.</title>
        <authorList>
            <person name="Adams T.M."/>
            <person name="Armitage A.D."/>
            <person name="Sobczyk M.K."/>
            <person name="Bates H.J."/>
            <person name="Dunwell J.M."/>
            <person name="Nellist C.F."/>
            <person name="Harrison R.J."/>
        </authorList>
    </citation>
    <scope>NUCLEOTIDE SEQUENCE [LARGE SCALE GENOMIC DNA]</scope>
    <source>
        <strain evidence="8 9">BC-23</strain>
    </source>
</reference>
<dbReference type="Pfam" id="PF00067">
    <property type="entry name" value="p450"/>
    <property type="match status" value="1"/>
</dbReference>
<sequence>MWGISQHHERQAVLAAGALSGLYLGYKVLIAVYKEMKITRALDSQGLHRPKSTLPILGNTLDVMYFQKDRLQDWMAEQSQISDGKPWVLSIIGRPQTLILTSPEACEDVFKAQFDNFGRGDELVDLQHDIFGEGVAGVDGEKWLKQRRIASHLFSMKMLRDVMDEVIIEKSLKLRDVLAQCAKEGRVVPMKSLLGKFSSDVFTKIGFGVDLHGLDGDLNAEMDHPFIEAVDGYAEVFGARLQSPMWFWKLKRFLNIGDERMLKRCIKVATDLLNEVMLKSMASKTAEDWNTKTDLLTLFVDTTGKTDSSDLRDAMMDFFLAGKETTSFSLAWVIVNLNRHPRVLAKLRAEIREKLPGLMTGELEVPTMEDLSKVPYIEAVLKESLRLYMTGVHRTPMRSTTLREGTFVPYGSYVVMSVYAAARVKKVWGEDAAEYNPDRWIDEETGKVKFVNPFQFITFGGGPHQCLGMRFALLEMQTVIAVLFSRFDIKTVEDPFKITYDYSVTLPIKGIDGISWALALWSLAPSGTPRFAVNRAFLLMWTLSQHATFDKAASAVALATAAYVGWNIVSVVVARRAVNRVLADQGLYEPPSLPVLGHTLDLMVHHKDRFHDWFTE</sequence>
<dbReference type="GO" id="GO:0016705">
    <property type="term" value="F:oxidoreductase activity, acting on paired donors, with incorporation or reduction of molecular oxygen"/>
    <property type="evidence" value="ECO:0007669"/>
    <property type="project" value="InterPro"/>
</dbReference>
<dbReference type="GO" id="GO:0020037">
    <property type="term" value="F:heme binding"/>
    <property type="evidence" value="ECO:0007669"/>
    <property type="project" value="InterPro"/>
</dbReference>
<evidence type="ECO:0000256" key="4">
    <source>
        <dbReference type="ARBA" id="ARBA00023004"/>
    </source>
</evidence>
<name>A0A6G0N305_9STRA</name>
<evidence type="ECO:0000313" key="9">
    <source>
        <dbReference type="Proteomes" id="UP000476176"/>
    </source>
</evidence>
<evidence type="ECO:0000256" key="1">
    <source>
        <dbReference type="ARBA" id="ARBA00010617"/>
    </source>
</evidence>
<comment type="cofactor">
    <cofactor evidence="5">
        <name>heme</name>
        <dbReference type="ChEBI" id="CHEBI:30413"/>
    </cofactor>
</comment>
<feature type="binding site" description="axial binding residue" evidence="5">
    <location>
        <position position="466"/>
    </location>
    <ligand>
        <name>heme</name>
        <dbReference type="ChEBI" id="CHEBI:30413"/>
    </ligand>
    <ligandPart>
        <name>Fe</name>
        <dbReference type="ChEBI" id="CHEBI:18248"/>
    </ligandPart>
</feature>
<dbReference type="GO" id="GO:0005506">
    <property type="term" value="F:iron ion binding"/>
    <property type="evidence" value="ECO:0007669"/>
    <property type="project" value="InterPro"/>
</dbReference>
<accession>A0A6G0N305</accession>
<evidence type="ECO:0000256" key="7">
    <source>
        <dbReference type="SAM" id="Phobius"/>
    </source>
</evidence>
<gene>
    <name evidence="8" type="ORF">PF004_g21716</name>
</gene>
<dbReference type="GO" id="GO:0004497">
    <property type="term" value="F:monooxygenase activity"/>
    <property type="evidence" value="ECO:0007669"/>
    <property type="project" value="UniProtKB-KW"/>
</dbReference>
<comment type="similarity">
    <text evidence="1 6">Belongs to the cytochrome P450 family.</text>
</comment>
<dbReference type="Gene3D" id="1.10.630.10">
    <property type="entry name" value="Cytochrome P450"/>
    <property type="match status" value="1"/>
</dbReference>
<dbReference type="GO" id="GO:0006629">
    <property type="term" value="P:lipid metabolic process"/>
    <property type="evidence" value="ECO:0007669"/>
    <property type="project" value="UniProtKB-ARBA"/>
</dbReference>
<evidence type="ECO:0000256" key="3">
    <source>
        <dbReference type="ARBA" id="ARBA00023002"/>
    </source>
</evidence>
<dbReference type="AlphaFoldDB" id="A0A6G0N305"/>
<evidence type="ECO:0008006" key="10">
    <source>
        <dbReference type="Google" id="ProtNLM"/>
    </source>
</evidence>
<dbReference type="PANTHER" id="PTHR24296">
    <property type="entry name" value="CYTOCHROME P450"/>
    <property type="match status" value="1"/>
</dbReference>
<dbReference type="PRINTS" id="PR00463">
    <property type="entry name" value="EP450I"/>
</dbReference>
<keyword evidence="5 6" id="KW-0349">Heme</keyword>
<dbReference type="PRINTS" id="PR00385">
    <property type="entry name" value="P450"/>
</dbReference>
<evidence type="ECO:0000313" key="8">
    <source>
        <dbReference type="EMBL" id="KAE9191051.1"/>
    </source>
</evidence>
<dbReference type="EMBL" id="QXGC01002084">
    <property type="protein sequence ID" value="KAE9191051.1"/>
    <property type="molecule type" value="Genomic_DNA"/>
</dbReference>
<dbReference type="Proteomes" id="UP000476176">
    <property type="component" value="Unassembled WGS sequence"/>
</dbReference>
<evidence type="ECO:0000256" key="6">
    <source>
        <dbReference type="RuleBase" id="RU000461"/>
    </source>
</evidence>
<dbReference type="InterPro" id="IPR002401">
    <property type="entry name" value="Cyt_P450_E_grp-I"/>
</dbReference>
<keyword evidence="2 5" id="KW-0479">Metal-binding</keyword>
<keyword evidence="3 6" id="KW-0560">Oxidoreductase</keyword>
<keyword evidence="7" id="KW-0812">Transmembrane</keyword>
<dbReference type="InterPro" id="IPR017972">
    <property type="entry name" value="Cyt_P450_CS"/>
</dbReference>
<keyword evidence="6" id="KW-0503">Monooxygenase</keyword>
<dbReference type="InterPro" id="IPR001128">
    <property type="entry name" value="Cyt_P450"/>
</dbReference>
<dbReference type="CDD" id="cd11064">
    <property type="entry name" value="CYP86A"/>
    <property type="match status" value="1"/>
</dbReference>